<name>A0A517U3R4_9BACT</name>
<evidence type="ECO:0000313" key="2">
    <source>
        <dbReference type="EMBL" id="QDT75261.1"/>
    </source>
</evidence>
<sequence length="274" mass="31225">MTFFARRRWIGVAVTLTTLVGVRLWAERMENRLQSSSYFTGWLLLSAIVVLAAFQLRKKLPAAPFGSAATWLQAHIYIGLGSAGLYAIHAPWRWPNGILETTLSFVYLATFASGAVGLYWTRSLPRRLSRLGSEVIYEQISAERHRIQQRAQGAILSAVRTAGATTLGEFYNARLHDYFSTRRGWSFRLWPTSELRKSLLSELTETTRYLSDDERKTAEQLFALLRERDDLDYSESLQWRLKAWLFVHIALTYPLLLAAGLHAWTAHLFDGGLP</sequence>
<proteinExistence type="predicted"/>
<dbReference type="Proteomes" id="UP000317909">
    <property type="component" value="Chromosome"/>
</dbReference>
<keyword evidence="1" id="KW-0472">Membrane</keyword>
<keyword evidence="1" id="KW-1133">Transmembrane helix</keyword>
<gene>
    <name evidence="2" type="ORF">I41_44710</name>
</gene>
<accession>A0A517U3R4</accession>
<feature type="transmembrane region" description="Helical" evidence="1">
    <location>
        <begin position="101"/>
        <end position="120"/>
    </location>
</feature>
<protein>
    <submittedName>
        <fullName evidence="2">Uncharacterized protein</fullName>
    </submittedName>
</protein>
<feature type="transmembrane region" description="Helical" evidence="1">
    <location>
        <begin position="68"/>
        <end position="89"/>
    </location>
</feature>
<evidence type="ECO:0000256" key="1">
    <source>
        <dbReference type="SAM" id="Phobius"/>
    </source>
</evidence>
<dbReference type="EMBL" id="CP036339">
    <property type="protein sequence ID" value="QDT75261.1"/>
    <property type="molecule type" value="Genomic_DNA"/>
</dbReference>
<reference evidence="2 3" key="1">
    <citation type="submission" date="2019-02" db="EMBL/GenBank/DDBJ databases">
        <title>Deep-cultivation of Planctomycetes and their phenomic and genomic characterization uncovers novel biology.</title>
        <authorList>
            <person name="Wiegand S."/>
            <person name="Jogler M."/>
            <person name="Boedeker C."/>
            <person name="Pinto D."/>
            <person name="Vollmers J."/>
            <person name="Rivas-Marin E."/>
            <person name="Kohn T."/>
            <person name="Peeters S.H."/>
            <person name="Heuer A."/>
            <person name="Rast P."/>
            <person name="Oberbeckmann S."/>
            <person name="Bunk B."/>
            <person name="Jeske O."/>
            <person name="Meyerdierks A."/>
            <person name="Storesund J.E."/>
            <person name="Kallscheuer N."/>
            <person name="Luecker S."/>
            <person name="Lage O.M."/>
            <person name="Pohl T."/>
            <person name="Merkel B.J."/>
            <person name="Hornburger P."/>
            <person name="Mueller R.-W."/>
            <person name="Bruemmer F."/>
            <person name="Labrenz M."/>
            <person name="Spormann A.M."/>
            <person name="Op den Camp H."/>
            <person name="Overmann J."/>
            <person name="Amann R."/>
            <person name="Jetten M.S.M."/>
            <person name="Mascher T."/>
            <person name="Medema M.H."/>
            <person name="Devos D.P."/>
            <person name="Kaster A.-K."/>
            <person name="Ovreas L."/>
            <person name="Rohde M."/>
            <person name="Galperin M.Y."/>
            <person name="Jogler C."/>
        </authorList>
    </citation>
    <scope>NUCLEOTIDE SEQUENCE [LARGE SCALE GENOMIC DNA]</scope>
    <source>
        <strain evidence="2 3">I41</strain>
    </source>
</reference>
<dbReference type="AlphaFoldDB" id="A0A517U3R4"/>
<dbReference type="KEGG" id="llh:I41_44710"/>
<feature type="transmembrane region" description="Helical" evidence="1">
    <location>
        <begin position="36"/>
        <end position="56"/>
    </location>
</feature>
<dbReference type="RefSeq" id="WP_145434937.1">
    <property type="nucleotide sequence ID" value="NZ_CP036339.1"/>
</dbReference>
<feature type="transmembrane region" description="Helical" evidence="1">
    <location>
        <begin position="243"/>
        <end position="264"/>
    </location>
</feature>
<keyword evidence="3" id="KW-1185">Reference proteome</keyword>
<dbReference type="OrthoDB" id="8480418at2"/>
<evidence type="ECO:0000313" key="3">
    <source>
        <dbReference type="Proteomes" id="UP000317909"/>
    </source>
</evidence>
<organism evidence="2 3">
    <name type="scientific">Lacipirellula limnantheis</name>
    <dbReference type="NCBI Taxonomy" id="2528024"/>
    <lineage>
        <taxon>Bacteria</taxon>
        <taxon>Pseudomonadati</taxon>
        <taxon>Planctomycetota</taxon>
        <taxon>Planctomycetia</taxon>
        <taxon>Pirellulales</taxon>
        <taxon>Lacipirellulaceae</taxon>
        <taxon>Lacipirellula</taxon>
    </lineage>
</organism>
<keyword evidence="1" id="KW-0812">Transmembrane</keyword>